<protein>
    <submittedName>
        <fullName evidence="2">Uncharacterized protein</fullName>
    </submittedName>
</protein>
<dbReference type="AlphaFoldDB" id="A0A8S0V064"/>
<keyword evidence="1" id="KW-0812">Transmembrane</keyword>
<proteinExistence type="predicted"/>
<sequence>MVTGAGVGRGLRRLQVMILGVGLLYFHILAVVVVVGAMWVVVVVVVVVVEAGGRAGDFLNQWKWATEAAGFGAKNSSLATARHNPNCGRIRWSKNLGTAVCINHETAPLFTMRS</sequence>
<accession>A0A8S0V064</accession>
<evidence type="ECO:0000313" key="2">
    <source>
        <dbReference type="EMBL" id="CAA3023985.1"/>
    </source>
</evidence>
<dbReference type="Gramene" id="OE9A079591T1">
    <property type="protein sequence ID" value="OE9A079591C1"/>
    <property type="gene ID" value="OE9A079591"/>
</dbReference>
<keyword evidence="1" id="KW-1133">Transmembrane helix</keyword>
<reference evidence="2 3" key="1">
    <citation type="submission" date="2019-12" db="EMBL/GenBank/DDBJ databases">
        <authorList>
            <person name="Alioto T."/>
            <person name="Alioto T."/>
            <person name="Gomez Garrido J."/>
        </authorList>
    </citation>
    <scope>NUCLEOTIDE SEQUENCE [LARGE SCALE GENOMIC DNA]</scope>
</reference>
<organism evidence="2 3">
    <name type="scientific">Olea europaea subsp. europaea</name>
    <dbReference type="NCBI Taxonomy" id="158383"/>
    <lineage>
        <taxon>Eukaryota</taxon>
        <taxon>Viridiplantae</taxon>
        <taxon>Streptophyta</taxon>
        <taxon>Embryophyta</taxon>
        <taxon>Tracheophyta</taxon>
        <taxon>Spermatophyta</taxon>
        <taxon>Magnoliopsida</taxon>
        <taxon>eudicotyledons</taxon>
        <taxon>Gunneridae</taxon>
        <taxon>Pentapetalae</taxon>
        <taxon>asterids</taxon>
        <taxon>lamiids</taxon>
        <taxon>Lamiales</taxon>
        <taxon>Oleaceae</taxon>
        <taxon>Oleeae</taxon>
        <taxon>Olea</taxon>
    </lineage>
</organism>
<name>A0A8S0V064_OLEEU</name>
<dbReference type="Proteomes" id="UP000594638">
    <property type="component" value="Unassembled WGS sequence"/>
</dbReference>
<keyword evidence="3" id="KW-1185">Reference proteome</keyword>
<keyword evidence="1" id="KW-0472">Membrane</keyword>
<dbReference type="EMBL" id="CACTIH010009100">
    <property type="protein sequence ID" value="CAA3023985.1"/>
    <property type="molecule type" value="Genomic_DNA"/>
</dbReference>
<feature type="transmembrane region" description="Helical" evidence="1">
    <location>
        <begin position="24"/>
        <end position="49"/>
    </location>
</feature>
<comment type="caution">
    <text evidence="2">The sequence shown here is derived from an EMBL/GenBank/DDBJ whole genome shotgun (WGS) entry which is preliminary data.</text>
</comment>
<evidence type="ECO:0000313" key="3">
    <source>
        <dbReference type="Proteomes" id="UP000594638"/>
    </source>
</evidence>
<evidence type="ECO:0000256" key="1">
    <source>
        <dbReference type="SAM" id="Phobius"/>
    </source>
</evidence>
<gene>
    <name evidence="2" type="ORF">OLEA9_A079591</name>
</gene>